<dbReference type="Pfam" id="PF13673">
    <property type="entry name" value="Acetyltransf_10"/>
    <property type="match status" value="1"/>
</dbReference>
<dbReference type="SUPFAM" id="SSF55729">
    <property type="entry name" value="Acyl-CoA N-acyltransferases (Nat)"/>
    <property type="match status" value="1"/>
</dbReference>
<organism evidence="2 3">
    <name type="scientific">Erwinia phage vB_EamM_Yoloswag</name>
    <dbReference type="NCBI Taxonomy" id="1958956"/>
    <lineage>
        <taxon>Viruses</taxon>
        <taxon>Duplodnaviria</taxon>
        <taxon>Heunggongvirae</taxon>
        <taxon>Uroviricota</taxon>
        <taxon>Caudoviricetes</taxon>
        <taxon>Yoloswagvirus</taxon>
        <taxon>Yoloswagvirus yoloswag</taxon>
    </lineage>
</organism>
<feature type="domain" description="N-acetyltransferase" evidence="1">
    <location>
        <begin position="9"/>
        <end position="141"/>
    </location>
</feature>
<dbReference type="CDD" id="cd04301">
    <property type="entry name" value="NAT_SF"/>
    <property type="match status" value="1"/>
</dbReference>
<dbReference type="PROSITE" id="PS51186">
    <property type="entry name" value="GNAT"/>
    <property type="match status" value="1"/>
</dbReference>
<keyword evidence="3" id="KW-1185">Reference proteome</keyword>
<gene>
    <name evidence="2" type="ORF">YOLOSWAG_278</name>
</gene>
<evidence type="ECO:0000313" key="3">
    <source>
        <dbReference type="Proteomes" id="UP000221250"/>
    </source>
</evidence>
<dbReference type="EMBL" id="KY448244">
    <property type="protein sequence ID" value="AQT28750.1"/>
    <property type="molecule type" value="Genomic_DNA"/>
</dbReference>
<sequence length="141" mass="16341">MPRPMSSPYRTMEITLPNLAAFFEDLKQDSDAVKIVEQMQWAVHDPDVRIYAAYYDNRPVAVIGILQDVYLRFIVVREPHRRKGVGRSLVEKYAQHVKGITVDKSDTGCQMFFRKVGWVDYEAMQLDQLDQLAMIRGDFLA</sequence>
<evidence type="ECO:0000313" key="2">
    <source>
        <dbReference type="EMBL" id="AQT28750.1"/>
    </source>
</evidence>
<evidence type="ECO:0000259" key="1">
    <source>
        <dbReference type="PROSITE" id="PS51186"/>
    </source>
</evidence>
<dbReference type="InterPro" id="IPR000182">
    <property type="entry name" value="GNAT_dom"/>
</dbReference>
<dbReference type="InterPro" id="IPR016181">
    <property type="entry name" value="Acyl_CoA_acyltransferase"/>
</dbReference>
<proteinExistence type="predicted"/>
<dbReference type="Proteomes" id="UP000221250">
    <property type="component" value="Segment"/>
</dbReference>
<accession>A0A1S6L3J6</accession>
<reference evidence="2 3" key="1">
    <citation type="submission" date="2017-01" db="EMBL/GenBank/DDBJ databases">
        <authorList>
            <person name="Mah S.A."/>
            <person name="Swanson W.J."/>
            <person name="Moy G.W."/>
            <person name="Vacquier V.D."/>
        </authorList>
    </citation>
    <scope>NUCLEOTIDE SEQUENCE [LARGE SCALE GENOMIC DNA]</scope>
</reference>
<dbReference type="GO" id="GO:0016747">
    <property type="term" value="F:acyltransferase activity, transferring groups other than amino-acyl groups"/>
    <property type="evidence" value="ECO:0007669"/>
    <property type="project" value="InterPro"/>
</dbReference>
<protein>
    <recommendedName>
        <fullName evidence="1">N-acetyltransferase domain-containing protein</fullName>
    </recommendedName>
</protein>
<name>A0A1S6L3J6_9CAUD</name>
<dbReference type="Gene3D" id="3.40.630.30">
    <property type="match status" value="1"/>
</dbReference>